<sequence length="123" mass="14261">MKIEYKFSFAVYIWGIITGIISGLLAYYNRSAWILGFLLYFFVDKFVMALIKELPPDVPDERAILRKAFWGWLLFWLYFTMLSYSVAINFQPVCYSNQSLLYQVVHNGTAGIKCVFNVTNVTG</sequence>
<dbReference type="KEGG" id="tnu:BD01_2267"/>
<reference evidence="2 3" key="1">
    <citation type="submission" date="2014-02" db="EMBL/GenBank/DDBJ databases">
        <title>Genome Sequence of an Hyperthermophilic Archaeon, Thermococcus nautili 30-1, producing viral vesicles.</title>
        <authorList>
            <person name="Oberto J."/>
            <person name="Gaudin M."/>
            <person name="Cossu M."/>
            <person name="Gorlas A."/>
            <person name="Slesarev A."/>
            <person name="Marguet E."/>
            <person name="Forterre P."/>
        </authorList>
    </citation>
    <scope>NUCLEOTIDE SEQUENCE [LARGE SCALE GENOMIC DNA]</scope>
    <source>
        <strain evidence="2 3">30-1</strain>
    </source>
</reference>
<feature type="transmembrane region" description="Helical" evidence="1">
    <location>
        <begin position="72"/>
        <end position="90"/>
    </location>
</feature>
<dbReference type="OrthoDB" id="85757at2157"/>
<dbReference type="Proteomes" id="UP000019434">
    <property type="component" value="Chromosome"/>
</dbReference>
<dbReference type="HOGENOM" id="CLU_2204242_0_0_2"/>
<dbReference type="AlphaFoldDB" id="W8P8G5"/>
<proteinExistence type="predicted"/>
<dbReference type="RefSeq" id="WP_042693023.1">
    <property type="nucleotide sequence ID" value="NZ_CP007264.1"/>
</dbReference>
<dbReference type="eggNOG" id="arCOG05781">
    <property type="taxonomic scope" value="Archaea"/>
</dbReference>
<dbReference type="STRING" id="195522.BD01_2267"/>
<gene>
    <name evidence="2" type="ORF">BD01_2267</name>
</gene>
<organism evidence="2 3">
    <name type="scientific">Thermococcus nautili</name>
    <dbReference type="NCBI Taxonomy" id="195522"/>
    <lineage>
        <taxon>Archaea</taxon>
        <taxon>Methanobacteriati</taxon>
        <taxon>Methanobacteriota</taxon>
        <taxon>Thermococci</taxon>
        <taxon>Thermococcales</taxon>
        <taxon>Thermococcaceae</taxon>
        <taxon>Thermococcus</taxon>
    </lineage>
</organism>
<evidence type="ECO:0000256" key="1">
    <source>
        <dbReference type="SAM" id="Phobius"/>
    </source>
</evidence>
<keyword evidence="1" id="KW-1133">Transmembrane helix</keyword>
<feature type="transmembrane region" description="Helical" evidence="1">
    <location>
        <begin position="33"/>
        <end position="51"/>
    </location>
</feature>
<evidence type="ECO:0000313" key="2">
    <source>
        <dbReference type="EMBL" id="AHL23855.1"/>
    </source>
</evidence>
<name>W8P8G5_9EURY</name>
<keyword evidence="1" id="KW-0472">Membrane</keyword>
<dbReference type="EMBL" id="CP007264">
    <property type="protein sequence ID" value="AHL23855.1"/>
    <property type="molecule type" value="Genomic_DNA"/>
</dbReference>
<dbReference type="GeneID" id="24958399"/>
<keyword evidence="3" id="KW-1185">Reference proteome</keyword>
<protein>
    <submittedName>
        <fullName evidence="2">Uncharacterized protein</fullName>
    </submittedName>
</protein>
<accession>W8P8G5</accession>
<keyword evidence="1" id="KW-0812">Transmembrane</keyword>
<evidence type="ECO:0000313" key="3">
    <source>
        <dbReference type="Proteomes" id="UP000019434"/>
    </source>
</evidence>
<feature type="transmembrane region" description="Helical" evidence="1">
    <location>
        <begin position="7"/>
        <end position="27"/>
    </location>
</feature>